<dbReference type="AlphaFoldDB" id="A0A9E8MKZ3"/>
<name>A0A9E8MKZ3_9MICO</name>
<sequence length="1251" mass="138674">MGRVKAKKPKRVRVNDGASQVDEFARVCGRFDHDSLWATLYAAAASPSARHRATPIGVALAASLRASSISIIGSKEPLPDIQELVDQAAESKGIGPMHEDYIPTDPTNFATVRVGDELLRMVPGLIERPIADLSRALRLAAAVDDQLVRRYKFGIANVVRVLLRYVDYCIETLLPHWQPAPSINLDDPIDLPPGELHAARRLVSTDPLESLQLDRADLLALEWMTSRADTATYNHESRTSPFGRTLRYRVPGADQSDRWLPPTYVAEVLAHAVSELVTGLERDNHSRRALRASCIETTRRALWRFSNTLIEGPPKRPDEILPLTGSEIQWLVPSEGPNFIAVSILFTEDLPRSGPRSIGCVSLAERVRDHDWSEGPVLAQMAGGGSVKLLPDAVVVPLVIVAGTSHLMAPQMPGQATLALEDLTWIAETATADEDLFRFARDLSSPEFPTSFGWEAINYWEPWRANEKTFFKGGISPTHMYFEAHAGGAEWDRAVELSPLEIALHGVGLPALRHAEMAEASSAKVASVAFIASEGEYDHRRGTHHAPDRVGWSLALTTPPIAIVRSDPDWTRAQHYRFLFDVCGGLIFAFDAIGESWRSAHRSLDVPGYQLRLRAFEEDVEQPDGVVQFSSALMQTSGVARSALWTFDLERFVQDADGNPRAANELTVSALEELLQFGGVLPEVAVQIGNEWRNCRPFLILETKAARTKLNHLRSPWRLHLSDQSAATSSFARRLHASGVEPGRYRGIDANNLVKDHLAPLALKELVDGIALHDPQVVVATGMEQLNRVIDHLQKEQGNLTRVARDLATDWDPVERMTELAGESLQLRQCNEIIVEAALRSEATTDTQRPTNAQRWSALLAAADAYRTVTTLSERLHHGVSPVTIEITSAFELNFLDDESTTDGSWLLEGEALNDAAASIRIGPVFDDAETSADGIEDGVDPAMLESFGAATRDVFLTLIALAQWESFEDGQSIAFANQDVALRWVYDAAGKPDEGHRLRLQSAFQMLVVSPDILRSAPWEPWQTRTRRHRLLVKPLIRFPDGTILISPQYLLTTLSVYNNQLTQGVLPWTGEVPEQVSKALAERREHRNLAFERALQRQLKDLGFNTIARVKPGDHERLGVPQITTEIDLVCGRNGDPNIWLIEAKDPAAVYGFAETARQLRAFYRDSESRGRVKPCYTTQLARKESEVRPYIEELAKKLGVTSSPDRGGHVLRSIFVTRHLTPAGYMVSRPYEVFTATQFLALVGQATD</sequence>
<dbReference type="EMBL" id="CP113089">
    <property type="protein sequence ID" value="WAB81447.1"/>
    <property type="molecule type" value="Genomic_DNA"/>
</dbReference>
<dbReference type="Proteomes" id="UP001164706">
    <property type="component" value="Chromosome"/>
</dbReference>
<reference evidence="1" key="1">
    <citation type="submission" date="2022-11" db="EMBL/GenBank/DDBJ databases">
        <title>Description of Microcella daejonensis nov. sp, isolated from riverside soil.</title>
        <authorList>
            <person name="Molina K.M."/>
            <person name="Kim S.B."/>
        </authorList>
    </citation>
    <scope>NUCLEOTIDE SEQUENCE</scope>
    <source>
        <strain evidence="1">MMS21-STM12</strain>
    </source>
</reference>
<keyword evidence="3" id="KW-1185">Reference proteome</keyword>
<dbReference type="RefSeq" id="WP_267781207.1">
    <property type="nucleotide sequence ID" value="NZ_CP113089.1"/>
</dbReference>
<proteinExistence type="predicted"/>
<accession>A0A9E8MKZ3</accession>
<evidence type="ECO:0000313" key="1">
    <source>
        <dbReference type="EMBL" id="WAB81447.1"/>
    </source>
</evidence>
<gene>
    <name evidence="2" type="ORF">OVN18_00045</name>
    <name evidence="1" type="ORF">OVN18_13080</name>
</gene>
<dbReference type="KEGG" id="mdb:OVN18_13080"/>
<evidence type="ECO:0000313" key="2">
    <source>
        <dbReference type="EMBL" id="WAB81461.1"/>
    </source>
</evidence>
<protein>
    <submittedName>
        <fullName evidence="1">Uncharacterized protein</fullName>
    </submittedName>
</protein>
<dbReference type="KEGG" id="mdb:OVN18_00045"/>
<dbReference type="EMBL" id="CP113089">
    <property type="protein sequence ID" value="WAB81461.1"/>
    <property type="molecule type" value="Genomic_DNA"/>
</dbReference>
<organism evidence="1 3">
    <name type="scientific">Microcella daejeonensis</name>
    <dbReference type="NCBI Taxonomy" id="2994971"/>
    <lineage>
        <taxon>Bacteria</taxon>
        <taxon>Bacillati</taxon>
        <taxon>Actinomycetota</taxon>
        <taxon>Actinomycetes</taxon>
        <taxon>Micrococcales</taxon>
        <taxon>Microbacteriaceae</taxon>
        <taxon>Microcella</taxon>
    </lineage>
</organism>
<evidence type="ECO:0000313" key="3">
    <source>
        <dbReference type="Proteomes" id="UP001164706"/>
    </source>
</evidence>